<evidence type="ECO:0000256" key="1">
    <source>
        <dbReference type="SAM" id="SignalP"/>
    </source>
</evidence>
<accession>A0ABR7M4Z7</accession>
<sequence length="208" mass="24369">MKKLIVILIMCSISFQLKAQSEEVQQLLLNIEKLAQFKKILQNMYDGYKLLNKGYTAVKNISEGNFNIHKTFLDGLMEVSPAVKKYKRIADIISYQLRIAKEYKLAYNRFKEEKQFTIEEIDYLGKVYGNLFKESLKALDELSMIITSGKLRMSDDERLQAIDKIYLSVEEQYTFLKEFTNNTNLLSLQRKAEKAEIEMSRRLYGLTK</sequence>
<dbReference type="Proteomes" id="UP000765802">
    <property type="component" value="Unassembled WGS sequence"/>
</dbReference>
<comment type="caution">
    <text evidence="2">The sequence shown here is derived from an EMBL/GenBank/DDBJ whole genome shotgun (WGS) entry which is preliminary data.</text>
</comment>
<feature type="signal peptide" evidence="1">
    <location>
        <begin position="1"/>
        <end position="19"/>
    </location>
</feature>
<organism evidence="2 3">
    <name type="scientific">Flavihumibacter stibioxidans</name>
    <dbReference type="NCBI Taxonomy" id="1834163"/>
    <lineage>
        <taxon>Bacteria</taxon>
        <taxon>Pseudomonadati</taxon>
        <taxon>Bacteroidota</taxon>
        <taxon>Chitinophagia</taxon>
        <taxon>Chitinophagales</taxon>
        <taxon>Chitinophagaceae</taxon>
        <taxon>Flavihumibacter</taxon>
    </lineage>
</organism>
<evidence type="ECO:0000313" key="2">
    <source>
        <dbReference type="EMBL" id="MBC6489609.1"/>
    </source>
</evidence>
<evidence type="ECO:0008006" key="4">
    <source>
        <dbReference type="Google" id="ProtNLM"/>
    </source>
</evidence>
<dbReference type="EMBL" id="MBUA01000001">
    <property type="protein sequence ID" value="MBC6489609.1"/>
    <property type="molecule type" value="Genomic_DNA"/>
</dbReference>
<keyword evidence="3" id="KW-1185">Reference proteome</keyword>
<proteinExistence type="predicted"/>
<evidence type="ECO:0000313" key="3">
    <source>
        <dbReference type="Proteomes" id="UP000765802"/>
    </source>
</evidence>
<protein>
    <recommendedName>
        <fullName evidence="4">TerB family tellurite resistance protein</fullName>
    </recommendedName>
</protein>
<keyword evidence="1" id="KW-0732">Signal</keyword>
<name>A0ABR7M4Z7_9BACT</name>
<feature type="chain" id="PRO_5046618962" description="TerB family tellurite resistance protein" evidence="1">
    <location>
        <begin position="20"/>
        <end position="208"/>
    </location>
</feature>
<reference evidence="2 3" key="1">
    <citation type="submission" date="2016-07" db="EMBL/GenBank/DDBJ databases">
        <title>Genome analysis of Flavihumibacter stibioxidans YS-17.</title>
        <authorList>
            <person name="Shi K."/>
            <person name="Han Y."/>
            <person name="Wang G."/>
        </authorList>
    </citation>
    <scope>NUCLEOTIDE SEQUENCE [LARGE SCALE GENOMIC DNA]</scope>
    <source>
        <strain evidence="2 3">YS-17</strain>
    </source>
</reference>
<gene>
    <name evidence="2" type="ORF">BC349_01410</name>
</gene>
<dbReference type="RefSeq" id="WP_187254968.1">
    <property type="nucleotide sequence ID" value="NZ_JBHULF010000006.1"/>
</dbReference>